<evidence type="ECO:0000313" key="13">
    <source>
        <dbReference type="EMBL" id="MBA4613893.1"/>
    </source>
</evidence>
<dbReference type="Pfam" id="PF25994">
    <property type="entry name" value="HH_AprE"/>
    <property type="match status" value="1"/>
</dbReference>
<keyword evidence="3 9" id="KW-0813">Transport</keyword>
<evidence type="ECO:0000256" key="2">
    <source>
        <dbReference type="ARBA" id="ARBA00009477"/>
    </source>
</evidence>
<feature type="coiled-coil region" evidence="10">
    <location>
        <begin position="156"/>
        <end position="183"/>
    </location>
</feature>
<keyword evidence="5 9" id="KW-0997">Cell inner membrane</keyword>
<dbReference type="EMBL" id="JACEON010000028">
    <property type="protein sequence ID" value="MBA4613893.1"/>
    <property type="molecule type" value="Genomic_DNA"/>
</dbReference>
<keyword evidence="4 9" id="KW-1003">Cell membrane</keyword>
<organism evidence="13 14">
    <name type="scientific">Stappia taiwanensis</name>
    <dbReference type="NCBI Taxonomy" id="992267"/>
    <lineage>
        <taxon>Bacteria</taxon>
        <taxon>Pseudomonadati</taxon>
        <taxon>Pseudomonadota</taxon>
        <taxon>Alphaproteobacteria</taxon>
        <taxon>Hyphomicrobiales</taxon>
        <taxon>Stappiaceae</taxon>
        <taxon>Stappia</taxon>
    </lineage>
</organism>
<dbReference type="GO" id="GO:0005886">
    <property type="term" value="C:plasma membrane"/>
    <property type="evidence" value="ECO:0007669"/>
    <property type="project" value="UniProtKB-SubCell"/>
</dbReference>
<dbReference type="Gene3D" id="2.40.50.100">
    <property type="match status" value="1"/>
</dbReference>
<evidence type="ECO:0000256" key="4">
    <source>
        <dbReference type="ARBA" id="ARBA00022475"/>
    </source>
</evidence>
<dbReference type="SUPFAM" id="SSF111369">
    <property type="entry name" value="HlyD-like secretion proteins"/>
    <property type="match status" value="1"/>
</dbReference>
<dbReference type="GO" id="GO:0015031">
    <property type="term" value="P:protein transport"/>
    <property type="evidence" value="ECO:0007669"/>
    <property type="project" value="InterPro"/>
</dbReference>
<dbReference type="RefSeq" id="WP_181762091.1">
    <property type="nucleotide sequence ID" value="NZ_BMCR01000015.1"/>
</dbReference>
<comment type="subcellular location">
    <subcellularLocation>
        <location evidence="1 9">Cell inner membrane</location>
        <topology evidence="1 9">Single-pass membrane protein</topology>
    </subcellularLocation>
</comment>
<dbReference type="AlphaFoldDB" id="A0A838Y4L2"/>
<keyword evidence="14" id="KW-1185">Reference proteome</keyword>
<evidence type="ECO:0000313" key="14">
    <source>
        <dbReference type="Proteomes" id="UP000559404"/>
    </source>
</evidence>
<comment type="similarity">
    <text evidence="2 9">Belongs to the membrane fusion protein (MFP) (TC 8.A.1) family.</text>
</comment>
<evidence type="ECO:0000256" key="6">
    <source>
        <dbReference type="ARBA" id="ARBA00022692"/>
    </source>
</evidence>
<dbReference type="InterPro" id="IPR058781">
    <property type="entry name" value="HH_AprE-like"/>
</dbReference>
<comment type="caution">
    <text evidence="13">The sequence shown here is derived from an EMBL/GenBank/DDBJ whole genome shotgun (WGS) entry which is preliminary data.</text>
</comment>
<keyword evidence="10" id="KW-0175">Coiled coil</keyword>
<dbReference type="PANTHER" id="PTHR30386:SF17">
    <property type="entry name" value="ALKALINE PROTEASE SECRETION PROTEIN APRE"/>
    <property type="match status" value="1"/>
</dbReference>
<dbReference type="NCBIfam" id="TIGR01843">
    <property type="entry name" value="type_I_hlyD"/>
    <property type="match status" value="1"/>
</dbReference>
<protein>
    <recommendedName>
        <fullName evidence="9">Membrane fusion protein (MFP) family protein</fullName>
    </recommendedName>
</protein>
<dbReference type="PRINTS" id="PR01490">
    <property type="entry name" value="RTXTOXIND"/>
</dbReference>
<accession>A0A838Y4L2</accession>
<dbReference type="InterPro" id="IPR058982">
    <property type="entry name" value="Beta-barrel_AprE"/>
</dbReference>
<evidence type="ECO:0000256" key="9">
    <source>
        <dbReference type="RuleBase" id="RU365093"/>
    </source>
</evidence>
<evidence type="ECO:0000256" key="1">
    <source>
        <dbReference type="ARBA" id="ARBA00004377"/>
    </source>
</evidence>
<feature type="coiled-coil region" evidence="10">
    <location>
        <begin position="229"/>
        <end position="292"/>
    </location>
</feature>
<sequence length="439" mass="48302">MTAITSTMPRPEVKTDLRTLGIVGALASVCLVAGALLWAHFTLINGAVIAIGRVTVQGKPKTVQHLDGGIVREILVQDGDRVKAGQVLVRLDETMLRANLQIYHARLANAAALRDRLEAEQSGVEAIVYDDDIHALDGRDLDAVRRGQTAIFNSRRDVQLGRREQLEEKVRQYENQIVGINALVAAKKDQLTSLESELEGMVKLSKLGHIRKSQVLSMQRSRSDLIGQLGEHEAELARIANSIRDTELEILLAERQVREEAVTELRETNTSIEEMTQQILSTVKQLERVEIRSPVDGIIHEIQVVTIGGVVAPGAVILQVIPSGRGIVFETRVDPSAIDQVFIGQSARIRLSAFNQRTTPELTGAIVNISADAVVDEASGASFYRVLVASPVEQLNRLGDLEVLPGMPVEAFLQTDERTVLSYLVKPFTEQVNRAFREE</sequence>
<feature type="transmembrane region" description="Helical" evidence="9">
    <location>
        <begin position="20"/>
        <end position="41"/>
    </location>
</feature>
<evidence type="ECO:0000256" key="3">
    <source>
        <dbReference type="ARBA" id="ARBA00022448"/>
    </source>
</evidence>
<dbReference type="InterPro" id="IPR010129">
    <property type="entry name" value="T1SS_HlyD"/>
</dbReference>
<keyword evidence="6 9" id="KW-0812">Transmembrane</keyword>
<evidence type="ECO:0000256" key="8">
    <source>
        <dbReference type="ARBA" id="ARBA00023136"/>
    </source>
</evidence>
<feature type="domain" description="AprE-like beta-barrel" evidence="12">
    <location>
        <begin position="328"/>
        <end position="415"/>
    </location>
</feature>
<dbReference type="Gene3D" id="2.40.30.170">
    <property type="match status" value="1"/>
</dbReference>
<reference evidence="13 14" key="1">
    <citation type="submission" date="2020-07" db="EMBL/GenBank/DDBJ databases">
        <authorList>
            <person name="Li M."/>
        </authorList>
    </citation>
    <scope>NUCLEOTIDE SEQUENCE [LARGE SCALE GENOMIC DNA]</scope>
    <source>
        <strain evidence="13 14">DSM 23284</strain>
    </source>
</reference>
<reference evidence="13 14" key="2">
    <citation type="submission" date="2020-08" db="EMBL/GenBank/DDBJ databases">
        <title>Stappia taiwanensis sp. nov., isolated from a coastal thermal spring.</title>
        <authorList>
            <person name="Kampfer P."/>
        </authorList>
    </citation>
    <scope>NUCLEOTIDE SEQUENCE [LARGE SCALE GENOMIC DNA]</scope>
    <source>
        <strain evidence="13 14">DSM 23284</strain>
    </source>
</reference>
<dbReference type="PANTHER" id="PTHR30386">
    <property type="entry name" value="MEMBRANE FUSION SUBUNIT OF EMRAB-TOLC MULTIDRUG EFFLUX PUMP"/>
    <property type="match status" value="1"/>
</dbReference>
<evidence type="ECO:0000256" key="5">
    <source>
        <dbReference type="ARBA" id="ARBA00022519"/>
    </source>
</evidence>
<evidence type="ECO:0000259" key="11">
    <source>
        <dbReference type="Pfam" id="PF25994"/>
    </source>
</evidence>
<dbReference type="Proteomes" id="UP000559404">
    <property type="component" value="Unassembled WGS sequence"/>
</dbReference>
<dbReference type="InterPro" id="IPR050739">
    <property type="entry name" value="MFP"/>
</dbReference>
<gene>
    <name evidence="13" type="ORF">H1W37_19725</name>
</gene>
<evidence type="ECO:0000256" key="7">
    <source>
        <dbReference type="ARBA" id="ARBA00022989"/>
    </source>
</evidence>
<dbReference type="Pfam" id="PF26002">
    <property type="entry name" value="Beta-barrel_AprE"/>
    <property type="match status" value="1"/>
</dbReference>
<keyword evidence="8 9" id="KW-0472">Membrane</keyword>
<evidence type="ECO:0000256" key="10">
    <source>
        <dbReference type="SAM" id="Coils"/>
    </source>
</evidence>
<keyword evidence="7 9" id="KW-1133">Transmembrane helix</keyword>
<evidence type="ECO:0000259" key="12">
    <source>
        <dbReference type="Pfam" id="PF26002"/>
    </source>
</evidence>
<feature type="domain" description="AprE-like long alpha-helical hairpin" evidence="11">
    <location>
        <begin position="97"/>
        <end position="281"/>
    </location>
</feature>
<proteinExistence type="inferred from homology"/>
<name>A0A838Y4L2_9HYPH</name>